<dbReference type="AlphaFoldDB" id="A0ABD5TXH6"/>
<proteinExistence type="predicted"/>
<evidence type="ECO:0000313" key="1">
    <source>
        <dbReference type="EMBL" id="MFC6825245.1"/>
    </source>
</evidence>
<dbReference type="Proteomes" id="UP001596408">
    <property type="component" value="Unassembled WGS sequence"/>
</dbReference>
<reference evidence="1 2" key="1">
    <citation type="journal article" date="2019" name="Int. J. Syst. Evol. Microbiol.">
        <title>The Global Catalogue of Microorganisms (GCM) 10K type strain sequencing project: providing services to taxonomists for standard genome sequencing and annotation.</title>
        <authorList>
            <consortium name="The Broad Institute Genomics Platform"/>
            <consortium name="The Broad Institute Genome Sequencing Center for Infectious Disease"/>
            <person name="Wu L."/>
            <person name="Ma J."/>
        </authorList>
    </citation>
    <scope>NUCLEOTIDE SEQUENCE [LARGE SCALE GENOMIC DNA]</scope>
    <source>
        <strain evidence="1 2">YIM 94188</strain>
    </source>
</reference>
<comment type="caution">
    <text evidence="1">The sequence shown here is derived from an EMBL/GenBank/DDBJ whole genome shotgun (WGS) entry which is preliminary data.</text>
</comment>
<name>A0ABD5TXH6_9EURY</name>
<dbReference type="RefSeq" id="WP_379695292.1">
    <property type="nucleotide sequence ID" value="NZ_JBHSXH010000014.1"/>
</dbReference>
<dbReference type="EMBL" id="JBHSXH010000014">
    <property type="protein sequence ID" value="MFC6825245.1"/>
    <property type="molecule type" value="Genomic_DNA"/>
</dbReference>
<sequence length="95" mass="11091">MTVLNFTDFDDVREFINALPADEQDLTTEIVAPRVGCTVQTVNRHLKKIVDAEARPQVELPIWLLEVYQLISRHFIVRRILDEDIPQYSLSLRIE</sequence>
<evidence type="ECO:0000313" key="2">
    <source>
        <dbReference type="Proteomes" id="UP001596408"/>
    </source>
</evidence>
<protein>
    <submittedName>
        <fullName evidence="1">Uncharacterized protein</fullName>
    </submittedName>
</protein>
<gene>
    <name evidence="1" type="ORF">ACFQEV_09625</name>
</gene>
<organism evidence="1 2">
    <name type="scientific">Halopelagius fulvigenes</name>
    <dbReference type="NCBI Taxonomy" id="1198324"/>
    <lineage>
        <taxon>Archaea</taxon>
        <taxon>Methanobacteriati</taxon>
        <taxon>Methanobacteriota</taxon>
        <taxon>Stenosarchaea group</taxon>
        <taxon>Halobacteria</taxon>
        <taxon>Halobacteriales</taxon>
        <taxon>Haloferacaceae</taxon>
    </lineage>
</organism>
<keyword evidence="2" id="KW-1185">Reference proteome</keyword>
<accession>A0ABD5TXH6</accession>